<feature type="compositionally biased region" description="Low complexity" evidence="1">
    <location>
        <begin position="115"/>
        <end position="132"/>
    </location>
</feature>
<gene>
    <name evidence="3" type="ORF">BU24DRAFT_451802</name>
</gene>
<organism evidence="3 4">
    <name type="scientific">Aaosphaeria arxii CBS 175.79</name>
    <dbReference type="NCBI Taxonomy" id="1450172"/>
    <lineage>
        <taxon>Eukaryota</taxon>
        <taxon>Fungi</taxon>
        <taxon>Dikarya</taxon>
        <taxon>Ascomycota</taxon>
        <taxon>Pezizomycotina</taxon>
        <taxon>Dothideomycetes</taxon>
        <taxon>Pleosporomycetidae</taxon>
        <taxon>Pleosporales</taxon>
        <taxon>Pleosporales incertae sedis</taxon>
        <taxon>Aaosphaeria</taxon>
    </lineage>
</organism>
<keyword evidence="2" id="KW-0732">Signal</keyword>
<reference evidence="3" key="1">
    <citation type="journal article" date="2020" name="Stud. Mycol.">
        <title>101 Dothideomycetes genomes: a test case for predicting lifestyles and emergence of pathogens.</title>
        <authorList>
            <person name="Haridas S."/>
            <person name="Albert R."/>
            <person name="Binder M."/>
            <person name="Bloem J."/>
            <person name="Labutti K."/>
            <person name="Salamov A."/>
            <person name="Andreopoulos B."/>
            <person name="Baker S."/>
            <person name="Barry K."/>
            <person name="Bills G."/>
            <person name="Bluhm B."/>
            <person name="Cannon C."/>
            <person name="Castanera R."/>
            <person name="Culley D."/>
            <person name="Daum C."/>
            <person name="Ezra D."/>
            <person name="Gonzalez J."/>
            <person name="Henrissat B."/>
            <person name="Kuo A."/>
            <person name="Liang C."/>
            <person name="Lipzen A."/>
            <person name="Lutzoni F."/>
            <person name="Magnuson J."/>
            <person name="Mondo S."/>
            <person name="Nolan M."/>
            <person name="Ohm R."/>
            <person name="Pangilinan J."/>
            <person name="Park H.-J."/>
            <person name="Ramirez L."/>
            <person name="Alfaro M."/>
            <person name="Sun H."/>
            <person name="Tritt A."/>
            <person name="Yoshinaga Y."/>
            <person name="Zwiers L.-H."/>
            <person name="Turgeon B."/>
            <person name="Goodwin S."/>
            <person name="Spatafora J."/>
            <person name="Crous P."/>
            <person name="Grigoriev I."/>
        </authorList>
    </citation>
    <scope>NUCLEOTIDE SEQUENCE</scope>
    <source>
        <strain evidence="3">CBS 175.79</strain>
    </source>
</reference>
<evidence type="ECO:0000313" key="3">
    <source>
        <dbReference type="EMBL" id="KAF2014868.1"/>
    </source>
</evidence>
<dbReference type="RefSeq" id="XP_033383207.1">
    <property type="nucleotide sequence ID" value="XM_033531144.1"/>
</dbReference>
<evidence type="ECO:0000256" key="2">
    <source>
        <dbReference type="SAM" id="SignalP"/>
    </source>
</evidence>
<dbReference type="EMBL" id="ML978070">
    <property type="protein sequence ID" value="KAF2014868.1"/>
    <property type="molecule type" value="Genomic_DNA"/>
</dbReference>
<protein>
    <submittedName>
        <fullName evidence="3">Uncharacterized protein</fullName>
    </submittedName>
</protein>
<name>A0A6A5XNP9_9PLEO</name>
<sequence>MVAYRFIFTGFAAVATVVASPSAEDHFFSNLLKRQEPGTPAYNCHDNCGLAITLSRQDGSCENNRFLSAYGNCIQCSGPDNYNIWRYYGGTLTTAGGKCNLPTEPLKGPQPDVPPAGSSGPPGGSSSSAAPSNPQPTSQPPAENPRSSSAQAPEPAPTSGSAVQSSAGATVAPTSGAPQSTGAVPQSSGSAPSASASGSYPSGTGSPTESPVEYPISSAHSSSPPYATTPAITITGTGVPHPTSNGTATYTVSSPPEQSVNAAAGLEVSGMFGAVILGMMYGLGN</sequence>
<feature type="chain" id="PRO_5025418796" evidence="2">
    <location>
        <begin position="20"/>
        <end position="285"/>
    </location>
</feature>
<feature type="compositionally biased region" description="Polar residues" evidence="1">
    <location>
        <begin position="242"/>
        <end position="256"/>
    </location>
</feature>
<accession>A0A6A5XNP9</accession>
<feature type="signal peptide" evidence="2">
    <location>
        <begin position="1"/>
        <end position="19"/>
    </location>
</feature>
<dbReference type="AlphaFoldDB" id="A0A6A5XNP9"/>
<feature type="compositionally biased region" description="Low complexity" evidence="1">
    <location>
        <begin position="182"/>
        <end position="240"/>
    </location>
</feature>
<evidence type="ECO:0000313" key="4">
    <source>
        <dbReference type="Proteomes" id="UP000799778"/>
    </source>
</evidence>
<dbReference type="Proteomes" id="UP000799778">
    <property type="component" value="Unassembled WGS sequence"/>
</dbReference>
<evidence type="ECO:0000256" key="1">
    <source>
        <dbReference type="SAM" id="MobiDB-lite"/>
    </source>
</evidence>
<keyword evidence="4" id="KW-1185">Reference proteome</keyword>
<dbReference type="GeneID" id="54288541"/>
<feature type="compositionally biased region" description="Polar residues" evidence="1">
    <location>
        <begin position="158"/>
        <end position="181"/>
    </location>
</feature>
<feature type="region of interest" description="Disordered" evidence="1">
    <location>
        <begin position="101"/>
        <end position="256"/>
    </location>
</feature>
<feature type="compositionally biased region" description="Pro residues" evidence="1">
    <location>
        <begin position="133"/>
        <end position="143"/>
    </location>
</feature>
<proteinExistence type="predicted"/>
<dbReference type="OrthoDB" id="4160690at2759"/>